<feature type="domain" description="Extradiol ring-cleavage dioxygenase LigAB LigA subunit" evidence="1">
    <location>
        <begin position="16"/>
        <end position="72"/>
    </location>
</feature>
<dbReference type="InterPro" id="IPR011986">
    <property type="entry name" value="Xdiol_dOase_LigA"/>
</dbReference>
<reference evidence="2 3" key="1">
    <citation type="submission" date="2014-10" db="EMBL/GenBank/DDBJ databases">
        <title>Genome sequence of Novosphingobium malaysiense MUSC 273(T).</title>
        <authorList>
            <person name="Lee L.-H."/>
        </authorList>
    </citation>
    <scope>NUCLEOTIDE SEQUENCE [LARGE SCALE GENOMIC DNA]</scope>
    <source>
        <strain evidence="2 3">MUSC 273</strain>
    </source>
</reference>
<dbReference type="Gene3D" id="1.10.700.10">
    <property type="entry name" value="Dioxygenase LigAB, LigA subunit"/>
    <property type="match status" value="1"/>
</dbReference>
<comment type="caution">
    <text evidence="2">The sequence shown here is derived from an EMBL/GenBank/DDBJ whole genome shotgun (WGS) entry which is preliminary data.</text>
</comment>
<dbReference type="SUPFAM" id="SSF48076">
    <property type="entry name" value="LigA subunit of an aromatic-ring-opening dioxygenase LigAB"/>
    <property type="match status" value="1"/>
</dbReference>
<evidence type="ECO:0000313" key="2">
    <source>
        <dbReference type="EMBL" id="KHK92914.1"/>
    </source>
</evidence>
<dbReference type="Pfam" id="PF07746">
    <property type="entry name" value="LigA"/>
    <property type="match status" value="1"/>
</dbReference>
<evidence type="ECO:0000313" key="3">
    <source>
        <dbReference type="Proteomes" id="UP000031057"/>
    </source>
</evidence>
<name>A0A0B1ZTV5_9SPHN</name>
<dbReference type="Proteomes" id="UP000031057">
    <property type="component" value="Unassembled WGS sequence"/>
</dbReference>
<dbReference type="InterPro" id="IPR036622">
    <property type="entry name" value="LigA_sf"/>
</dbReference>
<dbReference type="OrthoDB" id="3478734at2"/>
<protein>
    <recommendedName>
        <fullName evidence="1">Extradiol ring-cleavage dioxygenase LigAB LigA subunit domain-containing protein</fullName>
    </recommendedName>
</protein>
<dbReference type="RefSeq" id="WP_039278074.1">
    <property type="nucleotide sequence ID" value="NZ_JTDI01000001.1"/>
</dbReference>
<gene>
    <name evidence="2" type="ORF">LK12_00500</name>
</gene>
<proteinExistence type="predicted"/>
<accession>A0A0B1ZTV5</accession>
<organism evidence="2 3">
    <name type="scientific">Novosphingobium malaysiense</name>
    <dbReference type="NCBI Taxonomy" id="1348853"/>
    <lineage>
        <taxon>Bacteria</taxon>
        <taxon>Pseudomonadati</taxon>
        <taxon>Pseudomonadota</taxon>
        <taxon>Alphaproteobacteria</taxon>
        <taxon>Sphingomonadales</taxon>
        <taxon>Sphingomonadaceae</taxon>
        <taxon>Novosphingobium</taxon>
    </lineage>
</organism>
<dbReference type="EMBL" id="JTDI01000001">
    <property type="protein sequence ID" value="KHK92914.1"/>
    <property type="molecule type" value="Genomic_DNA"/>
</dbReference>
<keyword evidence="3" id="KW-1185">Reference proteome</keyword>
<dbReference type="AlphaFoldDB" id="A0A0B1ZTV5"/>
<sequence>MSLNALEKALWQVYTNHDDNARYKADPAAFAQGFDLDDAERKMLVDGDALAQIAHGANSMLVMMVWQSVYGLAEFHKYFAMVNGPDMQAALAARKG</sequence>
<evidence type="ECO:0000259" key="1">
    <source>
        <dbReference type="Pfam" id="PF07746"/>
    </source>
</evidence>